<evidence type="ECO:0000313" key="3">
    <source>
        <dbReference type="Proteomes" id="UP000198224"/>
    </source>
</evidence>
<feature type="transmembrane region" description="Helical" evidence="1">
    <location>
        <begin position="241"/>
        <end position="260"/>
    </location>
</feature>
<keyword evidence="1" id="KW-0472">Membrane</keyword>
<keyword evidence="1" id="KW-1133">Transmembrane helix</keyword>
<gene>
    <name evidence="2" type="ORF">GA0070612_3182</name>
</gene>
<dbReference type="EMBL" id="LT607409">
    <property type="protein sequence ID" value="SCF03337.1"/>
    <property type="molecule type" value="Genomic_DNA"/>
</dbReference>
<keyword evidence="1" id="KW-0812">Transmembrane</keyword>
<feature type="transmembrane region" description="Helical" evidence="1">
    <location>
        <begin position="35"/>
        <end position="55"/>
    </location>
</feature>
<sequence>MTTVTFPAYVGEQRITQVRVIRSEWIKLRSLPSTIWCLLATVVLVVGVGLAYTTLRVARPPADPAAFDAVAVSLSGVQLAQFAIGALGVLFITGEYATASIRVSLAAVPGRLPMLWGKVIAFGLTTLVISVPAVLASFLAGQSILSAEDLKIGLGEPGVVRAVLGSALFLTVVGLLGLGLGALLRNTAGGISALFGLLFAPQLVLGLLPESASDAAYRYLPTPAGTAVSSVRQDPLTLGPWTGFAVFCLYTVIVLGLAAWQLRRRDV</sequence>
<dbReference type="AlphaFoldDB" id="A0A1C4X4E3"/>
<reference evidence="3" key="1">
    <citation type="submission" date="2016-06" db="EMBL/GenBank/DDBJ databases">
        <authorList>
            <person name="Varghese N."/>
            <person name="Submissions Spin"/>
        </authorList>
    </citation>
    <scope>NUCLEOTIDE SEQUENCE [LARGE SCALE GENOMIC DNA]</scope>
    <source>
        <strain evidence="3">DSM 45160</strain>
    </source>
</reference>
<dbReference type="RefSeq" id="WP_088988589.1">
    <property type="nucleotide sequence ID" value="NZ_LT607409.1"/>
</dbReference>
<evidence type="ECO:0000313" key="2">
    <source>
        <dbReference type="EMBL" id="SCF03337.1"/>
    </source>
</evidence>
<feature type="transmembrane region" description="Helical" evidence="1">
    <location>
        <begin position="115"/>
        <end position="139"/>
    </location>
</feature>
<organism evidence="2 3">
    <name type="scientific">Micromonospora chokoriensis</name>
    <dbReference type="NCBI Taxonomy" id="356851"/>
    <lineage>
        <taxon>Bacteria</taxon>
        <taxon>Bacillati</taxon>
        <taxon>Actinomycetota</taxon>
        <taxon>Actinomycetes</taxon>
        <taxon>Micromonosporales</taxon>
        <taxon>Micromonosporaceae</taxon>
        <taxon>Micromonospora</taxon>
    </lineage>
</organism>
<evidence type="ECO:0000256" key="1">
    <source>
        <dbReference type="SAM" id="Phobius"/>
    </source>
</evidence>
<feature type="transmembrane region" description="Helical" evidence="1">
    <location>
        <begin position="191"/>
        <end position="208"/>
    </location>
</feature>
<accession>A0A1C4X4E3</accession>
<feature type="transmembrane region" description="Helical" evidence="1">
    <location>
        <begin position="75"/>
        <end position="94"/>
    </location>
</feature>
<protein>
    <submittedName>
        <fullName evidence="2">ABC-2 family transporter protein</fullName>
    </submittedName>
</protein>
<feature type="transmembrane region" description="Helical" evidence="1">
    <location>
        <begin position="159"/>
        <end position="184"/>
    </location>
</feature>
<dbReference type="PANTHER" id="PTHR37305">
    <property type="entry name" value="INTEGRAL MEMBRANE PROTEIN-RELATED"/>
    <property type="match status" value="1"/>
</dbReference>
<proteinExistence type="predicted"/>
<name>A0A1C4X4E3_9ACTN</name>
<dbReference type="Proteomes" id="UP000198224">
    <property type="component" value="Chromosome I"/>
</dbReference>
<keyword evidence="3" id="KW-1185">Reference proteome</keyword>
<dbReference type="PANTHER" id="PTHR37305:SF1">
    <property type="entry name" value="MEMBRANE PROTEIN"/>
    <property type="match status" value="1"/>
</dbReference>